<evidence type="ECO:0000313" key="13">
    <source>
        <dbReference type="Proteomes" id="UP000231343"/>
    </source>
</evidence>
<comment type="cofactor">
    <cofactor evidence="1">
        <name>Mg(2+)</name>
        <dbReference type="ChEBI" id="CHEBI:18420"/>
    </cofactor>
</comment>
<dbReference type="GO" id="GO:0006048">
    <property type="term" value="P:UDP-N-acetylglucosamine biosynthetic process"/>
    <property type="evidence" value="ECO:0007669"/>
    <property type="project" value="TreeGrafter"/>
</dbReference>
<dbReference type="PANTHER" id="PTHR42946:SF1">
    <property type="entry name" value="PHOSPHOGLUCOMUTASE (ALPHA-D-GLUCOSE-1,6-BISPHOSPHATE-DEPENDENT)"/>
    <property type="match status" value="1"/>
</dbReference>
<dbReference type="InterPro" id="IPR005846">
    <property type="entry name" value="A-D-PHexomutase_a/b/a-III"/>
</dbReference>
<dbReference type="InterPro" id="IPR005843">
    <property type="entry name" value="A-D-PHexomutase_C"/>
</dbReference>
<dbReference type="SUPFAM" id="SSF55957">
    <property type="entry name" value="Phosphoglucomutase, C-terminal domain"/>
    <property type="match status" value="1"/>
</dbReference>
<protein>
    <submittedName>
        <fullName evidence="12">Phosphoglucosamine mutase</fullName>
    </submittedName>
</protein>
<evidence type="ECO:0000256" key="2">
    <source>
        <dbReference type="ARBA" id="ARBA00010231"/>
    </source>
</evidence>
<dbReference type="NCBIfam" id="TIGR03990">
    <property type="entry name" value="Arch_GlmM"/>
    <property type="match status" value="1"/>
</dbReference>
<dbReference type="SUPFAM" id="SSF53738">
    <property type="entry name" value="Phosphoglucomutase, first 3 domains"/>
    <property type="match status" value="3"/>
</dbReference>
<dbReference type="GO" id="GO:0009252">
    <property type="term" value="P:peptidoglycan biosynthetic process"/>
    <property type="evidence" value="ECO:0007669"/>
    <property type="project" value="TreeGrafter"/>
</dbReference>
<feature type="domain" description="Alpha-D-phosphohexomutase alpha/beta/alpha" evidence="9">
    <location>
        <begin position="8"/>
        <end position="133"/>
    </location>
</feature>
<evidence type="ECO:0000256" key="4">
    <source>
        <dbReference type="ARBA" id="ARBA00022723"/>
    </source>
</evidence>
<evidence type="ECO:0000259" key="11">
    <source>
        <dbReference type="Pfam" id="PF02880"/>
    </source>
</evidence>
<dbReference type="GO" id="GO:0000287">
    <property type="term" value="F:magnesium ion binding"/>
    <property type="evidence" value="ECO:0007669"/>
    <property type="project" value="InterPro"/>
</dbReference>
<dbReference type="InterPro" id="IPR024086">
    <property type="entry name" value="GlmM_arc-type"/>
</dbReference>
<dbReference type="EMBL" id="PEYM01000044">
    <property type="protein sequence ID" value="PIS30914.1"/>
    <property type="molecule type" value="Genomic_DNA"/>
</dbReference>
<dbReference type="Pfam" id="PF02880">
    <property type="entry name" value="PGM_PMM_III"/>
    <property type="match status" value="1"/>
</dbReference>
<evidence type="ECO:0000259" key="9">
    <source>
        <dbReference type="Pfam" id="PF02878"/>
    </source>
</evidence>
<keyword evidence="4 7" id="KW-0479">Metal-binding</keyword>
<keyword evidence="3" id="KW-0597">Phosphoprotein</keyword>
<keyword evidence="5 7" id="KW-0460">Magnesium</keyword>
<dbReference type="Proteomes" id="UP000231343">
    <property type="component" value="Unassembled WGS sequence"/>
</dbReference>
<keyword evidence="6" id="KW-0413">Isomerase</keyword>
<dbReference type="InterPro" id="IPR016055">
    <property type="entry name" value="A-D-PHexomutase_a/b/a-I/II/III"/>
</dbReference>
<reference evidence="12 13" key="1">
    <citation type="submission" date="2017-09" db="EMBL/GenBank/DDBJ databases">
        <title>Depth-based differentiation of microbial function through sediment-hosted aquifers and enrichment of novel symbionts in the deep terrestrial subsurface.</title>
        <authorList>
            <person name="Probst A.J."/>
            <person name="Ladd B."/>
            <person name="Jarett J.K."/>
            <person name="Geller-Mcgrath D.E."/>
            <person name="Sieber C.M."/>
            <person name="Emerson J.B."/>
            <person name="Anantharaman K."/>
            <person name="Thomas B.C."/>
            <person name="Malmstrom R."/>
            <person name="Stieglmeier M."/>
            <person name="Klingl A."/>
            <person name="Woyke T."/>
            <person name="Ryan C.M."/>
            <person name="Banfield J.F."/>
        </authorList>
    </citation>
    <scope>NUCLEOTIDE SEQUENCE [LARGE SCALE GENOMIC DNA]</scope>
    <source>
        <strain evidence="12">CG08_land_8_20_14_0_20_45_16</strain>
    </source>
</reference>
<dbReference type="InterPro" id="IPR016066">
    <property type="entry name" value="A-D-PHexomutase_CS"/>
</dbReference>
<dbReference type="Pfam" id="PF02879">
    <property type="entry name" value="PGM_PMM_II"/>
    <property type="match status" value="1"/>
</dbReference>
<comment type="similarity">
    <text evidence="2 7">Belongs to the phosphohexose mutase family.</text>
</comment>
<evidence type="ECO:0000313" key="12">
    <source>
        <dbReference type="EMBL" id="PIS30914.1"/>
    </source>
</evidence>
<evidence type="ECO:0000256" key="5">
    <source>
        <dbReference type="ARBA" id="ARBA00022842"/>
    </source>
</evidence>
<dbReference type="Gene3D" id="3.40.120.10">
    <property type="entry name" value="Alpha-D-Glucose-1,6-Bisphosphate, subunit A, domain 3"/>
    <property type="match status" value="3"/>
</dbReference>
<evidence type="ECO:0000259" key="10">
    <source>
        <dbReference type="Pfam" id="PF02879"/>
    </source>
</evidence>
<dbReference type="InterPro" id="IPR036900">
    <property type="entry name" value="A-D-PHexomutase_C_sf"/>
</dbReference>
<evidence type="ECO:0000256" key="7">
    <source>
        <dbReference type="RuleBase" id="RU004326"/>
    </source>
</evidence>
<name>A0A2H0Y110_UNCSA</name>
<dbReference type="Gene3D" id="3.30.310.50">
    <property type="entry name" value="Alpha-D-phosphohexomutase, C-terminal domain"/>
    <property type="match status" value="1"/>
</dbReference>
<comment type="caution">
    <text evidence="12">The sequence shown here is derived from an EMBL/GenBank/DDBJ whole genome shotgun (WGS) entry which is preliminary data.</text>
</comment>
<dbReference type="InterPro" id="IPR050060">
    <property type="entry name" value="Phosphoglucosamine_mutase"/>
</dbReference>
<dbReference type="GO" id="GO:0004615">
    <property type="term" value="F:phosphomannomutase activity"/>
    <property type="evidence" value="ECO:0007669"/>
    <property type="project" value="TreeGrafter"/>
</dbReference>
<dbReference type="InterPro" id="IPR005845">
    <property type="entry name" value="A-D-PHexomutase_a/b/a-II"/>
</dbReference>
<feature type="domain" description="Alpha-D-phosphohexomutase alpha/beta/alpha" evidence="10">
    <location>
        <begin position="150"/>
        <end position="249"/>
    </location>
</feature>
<dbReference type="InterPro" id="IPR005844">
    <property type="entry name" value="A-D-PHexomutase_a/b/a-I"/>
</dbReference>
<dbReference type="Pfam" id="PF00408">
    <property type="entry name" value="PGM_PMM_IV"/>
    <property type="match status" value="1"/>
</dbReference>
<feature type="domain" description="Alpha-D-phosphohexomutase C-terminal" evidence="8">
    <location>
        <begin position="382"/>
        <end position="442"/>
    </location>
</feature>
<evidence type="ECO:0000256" key="6">
    <source>
        <dbReference type="ARBA" id="ARBA00023235"/>
    </source>
</evidence>
<dbReference type="GO" id="GO:0008966">
    <property type="term" value="F:phosphoglucosamine mutase activity"/>
    <property type="evidence" value="ECO:0007669"/>
    <property type="project" value="InterPro"/>
</dbReference>
<gene>
    <name evidence="12" type="primary">glmM</name>
    <name evidence="12" type="ORF">COT42_02165</name>
</gene>
<organism evidence="12 13">
    <name type="scientific">Candidatus Saganbacteria bacterium CG08_land_8_20_14_0_20_45_16</name>
    <dbReference type="NCBI Taxonomy" id="2014293"/>
    <lineage>
        <taxon>Bacteria</taxon>
        <taxon>Bacillati</taxon>
        <taxon>Saganbacteria</taxon>
    </lineage>
</organism>
<sequence length="445" mass="47839">MALKISISGVRGYFPESLSLNICLDFAKAFGSYLGPNGAVVIGTDSRASSQEIKKTMFEGLQSTGVKVIDLGICPTPTVGIMTRELKAFGGIIITASHNPLPWNGFKFVRSDGIFLNEAQANELIKLYEEKKFTSGQGQGIIINRSGIAKHINKVLQIVDVEKIKNKKFKVAIDACNGAGSVATVKMAEALGCQVIPINCDTSKPFPHDPEPIAKNLTELCATIKKAKADIGFALDSDADRLAIVSNEGQPIGEELTLCLATKFALTKTPGQQIIVTNLSTTQLLDDIAKEHGSQVERTKIGEVHVAERIKALNALIGGEGNGGVIFPAIGFNRDSLAGLAMILNLLAETNQTITELVAGLPKYYVIKEKINCASLAQSQQKLADAKQLFKQEKLDLTEGVKVLFSHGWVHVRASNTEPIIRVIAESLDEKAAHTLVKKVLKALA</sequence>
<accession>A0A2H0Y110</accession>
<dbReference type="AlphaFoldDB" id="A0A2H0Y110"/>
<proteinExistence type="inferred from homology"/>
<dbReference type="Pfam" id="PF02878">
    <property type="entry name" value="PGM_PMM_I"/>
    <property type="match status" value="1"/>
</dbReference>
<dbReference type="InterPro" id="IPR005841">
    <property type="entry name" value="Alpha-D-phosphohexomutase_SF"/>
</dbReference>
<feature type="domain" description="Alpha-D-phosphohexomutase alpha/beta/alpha" evidence="11">
    <location>
        <begin position="258"/>
        <end position="363"/>
    </location>
</feature>
<dbReference type="PRINTS" id="PR00509">
    <property type="entry name" value="PGMPMM"/>
</dbReference>
<evidence type="ECO:0000259" key="8">
    <source>
        <dbReference type="Pfam" id="PF00408"/>
    </source>
</evidence>
<evidence type="ECO:0000256" key="3">
    <source>
        <dbReference type="ARBA" id="ARBA00022553"/>
    </source>
</evidence>
<evidence type="ECO:0000256" key="1">
    <source>
        <dbReference type="ARBA" id="ARBA00001946"/>
    </source>
</evidence>
<dbReference type="PROSITE" id="PS00710">
    <property type="entry name" value="PGM_PMM"/>
    <property type="match status" value="1"/>
</dbReference>
<dbReference type="GO" id="GO:0005975">
    <property type="term" value="P:carbohydrate metabolic process"/>
    <property type="evidence" value="ECO:0007669"/>
    <property type="project" value="InterPro"/>
</dbReference>
<dbReference type="GO" id="GO:0005829">
    <property type="term" value="C:cytosol"/>
    <property type="evidence" value="ECO:0007669"/>
    <property type="project" value="TreeGrafter"/>
</dbReference>
<dbReference type="PANTHER" id="PTHR42946">
    <property type="entry name" value="PHOSPHOHEXOSE MUTASE"/>
    <property type="match status" value="1"/>
</dbReference>